<dbReference type="InterPro" id="IPR025322">
    <property type="entry name" value="PADRE_dom"/>
</dbReference>
<proteinExistence type="predicted"/>
<keyword evidence="2" id="KW-1185">Reference proteome</keyword>
<evidence type="ECO:0000313" key="1">
    <source>
        <dbReference type="EMBL" id="OAE35572.1"/>
    </source>
</evidence>
<dbReference type="Proteomes" id="UP000077202">
    <property type="component" value="Unassembled WGS sequence"/>
</dbReference>
<dbReference type="PANTHER" id="PTHR33148">
    <property type="entry name" value="PLASTID MOVEMENT IMPAIRED PROTEIN-RELATED"/>
    <property type="match status" value="1"/>
</dbReference>
<organism evidence="1 2">
    <name type="scientific">Marchantia polymorpha subsp. ruderalis</name>
    <dbReference type="NCBI Taxonomy" id="1480154"/>
    <lineage>
        <taxon>Eukaryota</taxon>
        <taxon>Viridiplantae</taxon>
        <taxon>Streptophyta</taxon>
        <taxon>Embryophyta</taxon>
        <taxon>Marchantiophyta</taxon>
        <taxon>Marchantiopsida</taxon>
        <taxon>Marchantiidae</taxon>
        <taxon>Marchantiales</taxon>
        <taxon>Marchantiaceae</taxon>
        <taxon>Marchantia</taxon>
    </lineage>
</organism>
<dbReference type="Pfam" id="PF14009">
    <property type="entry name" value="PADRE"/>
    <property type="match status" value="1"/>
</dbReference>
<dbReference type="EMBL" id="LVLJ01000129">
    <property type="protein sequence ID" value="OAE35572.1"/>
    <property type="molecule type" value="Genomic_DNA"/>
</dbReference>
<name>A0A176WTG6_MARPO</name>
<comment type="caution">
    <text evidence="1">The sequence shown here is derived from an EMBL/GenBank/DDBJ whole genome shotgun (WGS) entry which is preliminary data.</text>
</comment>
<dbReference type="PANTHER" id="PTHR33148:SF33">
    <property type="entry name" value="DUF4228 DOMAIN PROTEIN"/>
    <property type="match status" value="1"/>
</dbReference>
<accession>A0A176WTG6</accession>
<protein>
    <submittedName>
        <fullName evidence="1">Uncharacterized protein</fullName>
    </submittedName>
</protein>
<evidence type="ECO:0000313" key="2">
    <source>
        <dbReference type="Proteomes" id="UP000077202"/>
    </source>
</evidence>
<gene>
    <name evidence="1" type="ORF">AXG93_2841s1050</name>
</gene>
<dbReference type="AlphaFoldDB" id="A0A176WTG6"/>
<reference evidence="1" key="1">
    <citation type="submission" date="2016-03" db="EMBL/GenBank/DDBJ databases">
        <title>Mechanisms controlling the formation of the plant cell surface in tip-growing cells are functionally conserved among land plants.</title>
        <authorList>
            <person name="Honkanen S."/>
            <person name="Jones V.A."/>
            <person name="Morieri G."/>
            <person name="Champion C."/>
            <person name="Hetherington A.J."/>
            <person name="Kelly S."/>
            <person name="Saint-Marcoux D."/>
            <person name="Proust H."/>
            <person name="Prescott H."/>
            <person name="Dolan L."/>
        </authorList>
    </citation>
    <scope>NUCLEOTIDE SEQUENCE [LARGE SCALE GENOMIC DNA]</scope>
    <source>
        <tissue evidence="1">Whole gametophyte</tissue>
    </source>
</reference>
<sequence length="216" mass="23213">MSRSEEPSCAERLTASVSLGAEAGVGVGVSLLDSLKKKAKAMGNTVGSNRKGAKQVVTVLQADGRVLEFPRPIRVADLLYDHPNHFVCHSSALVLMQQGKMLPQNTLLNRGHVYFLLPHPSASPAVVESAPLLVPEGVKPAKTMKFVISKQQLAKILAEGNIKVVTKDPEPASRTQVDCSQRSSHVRVLHHPAPTLVKRPGTWTPGLDSISEVPVM</sequence>